<gene>
    <name evidence="8" type="ORF">HWN36_03490</name>
</gene>
<dbReference type="RefSeq" id="WP_176788094.1">
    <property type="nucleotide sequence ID" value="NZ_JABXWR010000001.1"/>
</dbReference>
<dbReference type="SUPFAM" id="SSF46785">
    <property type="entry name" value="Winged helix' DNA-binding domain"/>
    <property type="match status" value="1"/>
</dbReference>
<evidence type="ECO:0000313" key="8">
    <source>
        <dbReference type="EMBL" id="NVO66396.1"/>
    </source>
</evidence>
<dbReference type="InterPro" id="IPR058240">
    <property type="entry name" value="rSAM_sf"/>
</dbReference>
<accession>A0A7K4HMA4</accession>
<keyword evidence="6" id="KW-0411">Iron-sulfur</keyword>
<dbReference type="InterPro" id="IPR007197">
    <property type="entry name" value="rSAM"/>
</dbReference>
<proteinExistence type="predicted"/>
<comment type="cofactor">
    <cofactor evidence="1">
        <name>[4Fe-4S] cluster</name>
        <dbReference type="ChEBI" id="CHEBI:49883"/>
    </cofactor>
</comment>
<dbReference type="InterPro" id="IPR013785">
    <property type="entry name" value="Aldolase_TIM"/>
</dbReference>
<name>A0A7K4HMA4_9EURY</name>
<dbReference type="GO" id="GO:0046872">
    <property type="term" value="F:metal ion binding"/>
    <property type="evidence" value="ECO:0007669"/>
    <property type="project" value="UniProtKB-KW"/>
</dbReference>
<dbReference type="InterPro" id="IPR040084">
    <property type="entry name" value="GTPase_Obg"/>
</dbReference>
<evidence type="ECO:0000313" key="9">
    <source>
        <dbReference type="Proteomes" id="UP000570823"/>
    </source>
</evidence>
<dbReference type="Gene3D" id="3.20.20.70">
    <property type="entry name" value="Aldolase class I"/>
    <property type="match status" value="1"/>
</dbReference>
<dbReference type="PANTHER" id="PTHR43787">
    <property type="entry name" value="FEMO COFACTOR BIOSYNTHESIS PROTEIN NIFB-RELATED"/>
    <property type="match status" value="1"/>
</dbReference>
<dbReference type="OrthoDB" id="17974at2157"/>
<dbReference type="CDD" id="cd01335">
    <property type="entry name" value="Radical_SAM"/>
    <property type="match status" value="1"/>
</dbReference>
<dbReference type="SUPFAM" id="SSF102114">
    <property type="entry name" value="Radical SAM enzymes"/>
    <property type="match status" value="1"/>
</dbReference>
<comment type="caution">
    <text evidence="8">The sequence shown here is derived from an EMBL/GenBank/DDBJ whole genome shotgun (WGS) entry which is preliminary data.</text>
</comment>
<dbReference type="PROSITE" id="PS51918">
    <property type="entry name" value="RADICAL_SAM"/>
    <property type="match status" value="1"/>
</dbReference>
<dbReference type="AlphaFoldDB" id="A0A7K4HMA4"/>
<sequence>MAYHHLFGPVPSRRLGISLGIDLVPHKTCSYNCIYCECGKTTDLTTDRREYVNTVEVIEELREYLGASPELDYITLAGSGEPTLHSGIGEIIGFLKAEFPAYRVAVLTNGSLLSDPGVRADLMEADLVIPTMNAVSEPAFRKINRPHRDITQKAVIEGITAFAREFQGAIWLEVFIVPGINDSDEEIGLINAAITAIGPDKVQLNTLDRPGAVAWVEPADEATLKRIAALITGAPVEIVAALPSRDTVASFHEEVADFIMAMVRRRPATADDIARATGLHKNEVNKYIQFLLESGEITRKTGERGVFFLPKHD</sequence>
<evidence type="ECO:0000256" key="2">
    <source>
        <dbReference type="ARBA" id="ARBA00022485"/>
    </source>
</evidence>
<evidence type="ECO:0000259" key="7">
    <source>
        <dbReference type="PROSITE" id="PS51918"/>
    </source>
</evidence>
<protein>
    <submittedName>
        <fullName evidence="8">Radical SAM protein</fullName>
    </submittedName>
</protein>
<reference evidence="8 9" key="1">
    <citation type="submission" date="2020-06" db="EMBL/GenBank/DDBJ databases">
        <title>Methanofollis fontis sp. nov., a methanogen isolated from marine sediments near a cold seep at Four-Way Closure Ridge offshore southwestern Taiwan.</title>
        <authorList>
            <person name="Chen S.-C."/>
            <person name="Teng N.-H."/>
            <person name="Lin Y.-S."/>
            <person name="Lai M.-C."/>
            <person name="Chen H.-H."/>
            <person name="Wang C.-C."/>
        </authorList>
    </citation>
    <scope>NUCLEOTIDE SEQUENCE [LARGE SCALE GENOMIC DNA]</scope>
    <source>
        <strain evidence="8 9">DSM 2702</strain>
    </source>
</reference>
<feature type="domain" description="Radical SAM core" evidence="7">
    <location>
        <begin position="15"/>
        <end position="245"/>
    </location>
</feature>
<keyword evidence="3" id="KW-0949">S-adenosyl-L-methionine</keyword>
<evidence type="ECO:0000256" key="6">
    <source>
        <dbReference type="ARBA" id="ARBA00023014"/>
    </source>
</evidence>
<organism evidence="8 9">
    <name type="scientific">Methanofollis tationis</name>
    <dbReference type="NCBI Taxonomy" id="81417"/>
    <lineage>
        <taxon>Archaea</taxon>
        <taxon>Methanobacteriati</taxon>
        <taxon>Methanobacteriota</taxon>
        <taxon>Stenosarchaea group</taxon>
        <taxon>Methanomicrobia</taxon>
        <taxon>Methanomicrobiales</taxon>
        <taxon>Methanomicrobiaceae</taxon>
        <taxon>Methanofollis</taxon>
    </lineage>
</organism>
<evidence type="ECO:0000256" key="1">
    <source>
        <dbReference type="ARBA" id="ARBA00001966"/>
    </source>
</evidence>
<dbReference type="Proteomes" id="UP000570823">
    <property type="component" value="Unassembled WGS sequence"/>
</dbReference>
<dbReference type="PANTHER" id="PTHR43787:SF11">
    <property type="entry name" value="UPF0026 PROTEIN SLR1464"/>
    <property type="match status" value="1"/>
</dbReference>
<dbReference type="EMBL" id="JABXWR010000001">
    <property type="protein sequence ID" value="NVO66396.1"/>
    <property type="molecule type" value="Genomic_DNA"/>
</dbReference>
<dbReference type="SFLD" id="SFLDG01083">
    <property type="entry name" value="Uncharacterised_Radical_SAM_Su"/>
    <property type="match status" value="1"/>
</dbReference>
<keyword evidence="9" id="KW-1185">Reference proteome</keyword>
<dbReference type="SFLD" id="SFLDS00029">
    <property type="entry name" value="Radical_SAM"/>
    <property type="match status" value="1"/>
</dbReference>
<evidence type="ECO:0000256" key="3">
    <source>
        <dbReference type="ARBA" id="ARBA00022691"/>
    </source>
</evidence>
<dbReference type="GO" id="GO:0051539">
    <property type="term" value="F:4 iron, 4 sulfur cluster binding"/>
    <property type="evidence" value="ECO:0007669"/>
    <property type="project" value="UniProtKB-KW"/>
</dbReference>
<evidence type="ECO:0000256" key="5">
    <source>
        <dbReference type="ARBA" id="ARBA00023004"/>
    </source>
</evidence>
<keyword evidence="2" id="KW-0004">4Fe-4S</keyword>
<dbReference type="Pfam" id="PF04055">
    <property type="entry name" value="Radical_SAM"/>
    <property type="match status" value="1"/>
</dbReference>
<keyword evidence="5" id="KW-0408">Iron</keyword>
<dbReference type="GO" id="GO:0003824">
    <property type="term" value="F:catalytic activity"/>
    <property type="evidence" value="ECO:0007669"/>
    <property type="project" value="InterPro"/>
</dbReference>
<keyword evidence="4" id="KW-0479">Metal-binding</keyword>
<dbReference type="InterPro" id="IPR036390">
    <property type="entry name" value="WH_DNA-bd_sf"/>
</dbReference>
<evidence type="ECO:0000256" key="4">
    <source>
        <dbReference type="ARBA" id="ARBA00022723"/>
    </source>
</evidence>